<evidence type="ECO:0000256" key="3">
    <source>
        <dbReference type="HAMAP-Rule" id="MF_00088"/>
    </source>
</evidence>
<comment type="similarity">
    <text evidence="3">Belongs to the KhpA RNA-binding protein family.</text>
</comment>
<protein>
    <recommendedName>
        <fullName evidence="3">RNA-binding protein KhpA</fullName>
    </recommendedName>
    <alternativeName>
        <fullName evidence="3">KH-domain protein A</fullName>
    </alternativeName>
</protein>
<dbReference type="Gene3D" id="3.30.300.20">
    <property type="match status" value="1"/>
</dbReference>
<dbReference type="PANTHER" id="PTHR34654">
    <property type="entry name" value="UPF0109 PROTEIN SCO5592"/>
    <property type="match status" value="1"/>
</dbReference>
<dbReference type="STRING" id="1798374.A2Z33_01110"/>
<proteinExistence type="inferred from homology"/>
<comment type="caution">
    <text evidence="4">The sequence shown here is derived from an EMBL/GenBank/DDBJ whole genome shotgun (WGS) entry which is preliminary data.</text>
</comment>
<dbReference type="Proteomes" id="UP000178448">
    <property type="component" value="Unassembled WGS sequence"/>
</dbReference>
<comment type="function">
    <text evidence="3">A probable RNA chaperone. Forms a complex with KhpB which binds to cellular RNA and controls its expression. Plays a role in peptidoglycan (PG) homeostasis and cell length regulation.</text>
</comment>
<dbReference type="GO" id="GO:0071555">
    <property type="term" value="P:cell wall organization"/>
    <property type="evidence" value="ECO:0007669"/>
    <property type="project" value="UniProtKB-KW"/>
</dbReference>
<name>A0A1F5YP11_9BACT</name>
<reference evidence="4 5" key="1">
    <citation type="journal article" date="2016" name="Nat. Commun.">
        <title>Thousands of microbial genomes shed light on interconnected biogeochemical processes in an aquifer system.</title>
        <authorList>
            <person name="Anantharaman K."/>
            <person name="Brown C.T."/>
            <person name="Hug L.A."/>
            <person name="Sharon I."/>
            <person name="Castelle C.J."/>
            <person name="Probst A.J."/>
            <person name="Thomas B.C."/>
            <person name="Singh A."/>
            <person name="Wilkins M.J."/>
            <person name="Karaoz U."/>
            <person name="Brodie E.L."/>
            <person name="Williams K.H."/>
            <person name="Hubbard S.S."/>
            <person name="Banfield J.F."/>
        </authorList>
    </citation>
    <scope>NUCLEOTIDE SEQUENCE [LARGE SCALE GENOMIC DNA]</scope>
</reference>
<keyword evidence="3" id="KW-0961">Cell wall biogenesis/degradation</keyword>
<keyword evidence="3" id="KW-0133">Cell shape</keyword>
<sequence>MKETLLYILKNIVDHPEDVEVTETTGDSRTILSVRVHTDDMGKVIGKQGRIIRAIRDLIKLMAARNNTYADVVLKEE</sequence>
<dbReference type="InterPro" id="IPR009019">
    <property type="entry name" value="KH_sf_prok-type"/>
</dbReference>
<keyword evidence="2 3" id="KW-0694">RNA-binding</keyword>
<keyword evidence="1 3" id="KW-0963">Cytoplasm</keyword>
<dbReference type="CDD" id="cd22533">
    <property type="entry name" value="KH-II_YlqC-like"/>
    <property type="match status" value="1"/>
</dbReference>
<dbReference type="GO" id="GO:0009252">
    <property type="term" value="P:peptidoglycan biosynthetic process"/>
    <property type="evidence" value="ECO:0007669"/>
    <property type="project" value="UniProtKB-UniRule"/>
</dbReference>
<evidence type="ECO:0000313" key="4">
    <source>
        <dbReference type="EMBL" id="OGG01834.1"/>
    </source>
</evidence>
<dbReference type="Pfam" id="PF13083">
    <property type="entry name" value="KH_KhpA-B"/>
    <property type="match status" value="1"/>
</dbReference>
<keyword evidence="3" id="KW-0143">Chaperone</keyword>
<evidence type="ECO:0000256" key="1">
    <source>
        <dbReference type="ARBA" id="ARBA00022490"/>
    </source>
</evidence>
<dbReference type="EMBL" id="MFJD01000009">
    <property type="protein sequence ID" value="OGG01834.1"/>
    <property type="molecule type" value="Genomic_DNA"/>
</dbReference>
<comment type="subunit">
    <text evidence="3">Forms a complex with KhpB.</text>
</comment>
<dbReference type="PROSITE" id="PS50084">
    <property type="entry name" value="KH_TYPE_1"/>
    <property type="match status" value="1"/>
</dbReference>
<evidence type="ECO:0000256" key="2">
    <source>
        <dbReference type="ARBA" id="ARBA00022884"/>
    </source>
</evidence>
<evidence type="ECO:0000313" key="5">
    <source>
        <dbReference type="Proteomes" id="UP000178448"/>
    </source>
</evidence>
<dbReference type="HAMAP" id="MF_00088">
    <property type="entry name" value="KhpA"/>
    <property type="match status" value="1"/>
</dbReference>
<gene>
    <name evidence="3" type="primary">khpA</name>
    <name evidence="4" type="ORF">A2Z33_01110</name>
</gene>
<dbReference type="AlphaFoldDB" id="A0A1F5YP11"/>
<dbReference type="SUPFAM" id="SSF54814">
    <property type="entry name" value="Prokaryotic type KH domain (KH-domain type II)"/>
    <property type="match status" value="1"/>
</dbReference>
<dbReference type="InterPro" id="IPR015946">
    <property type="entry name" value="KH_dom-like_a/b"/>
</dbReference>
<accession>A0A1F5YP11</accession>
<dbReference type="PANTHER" id="PTHR34654:SF1">
    <property type="entry name" value="RNA-BINDING PROTEIN KHPA"/>
    <property type="match status" value="1"/>
</dbReference>
<dbReference type="GO" id="GO:0003723">
    <property type="term" value="F:RNA binding"/>
    <property type="evidence" value="ECO:0007669"/>
    <property type="project" value="UniProtKB-UniRule"/>
</dbReference>
<comment type="subcellular location">
    <subcellularLocation>
        <location evidence="3">Cytoplasm</location>
    </subcellularLocation>
</comment>
<dbReference type="GO" id="GO:0008360">
    <property type="term" value="P:regulation of cell shape"/>
    <property type="evidence" value="ECO:0007669"/>
    <property type="project" value="UniProtKB-KW"/>
</dbReference>
<dbReference type="InterPro" id="IPR020627">
    <property type="entry name" value="KhpA"/>
</dbReference>
<dbReference type="GO" id="GO:0005737">
    <property type="term" value="C:cytoplasm"/>
    <property type="evidence" value="ECO:0007669"/>
    <property type="project" value="UniProtKB-SubCell"/>
</dbReference>
<organism evidence="4 5">
    <name type="scientific">Candidatus Gottesmanbacteria bacterium RBG_16_52_11</name>
    <dbReference type="NCBI Taxonomy" id="1798374"/>
    <lineage>
        <taxon>Bacteria</taxon>
        <taxon>Candidatus Gottesmaniibacteriota</taxon>
    </lineage>
</organism>